<keyword evidence="3" id="KW-1185">Reference proteome</keyword>
<evidence type="ECO:0000256" key="1">
    <source>
        <dbReference type="SAM" id="MobiDB-lite"/>
    </source>
</evidence>
<evidence type="ECO:0000313" key="2">
    <source>
        <dbReference type="EMBL" id="KAG5609260.1"/>
    </source>
</evidence>
<dbReference type="AlphaFoldDB" id="A0A9J5ZCP5"/>
<organism evidence="2 3">
    <name type="scientific">Solanum commersonii</name>
    <name type="common">Commerson's wild potato</name>
    <name type="synonym">Commerson's nightshade</name>
    <dbReference type="NCBI Taxonomy" id="4109"/>
    <lineage>
        <taxon>Eukaryota</taxon>
        <taxon>Viridiplantae</taxon>
        <taxon>Streptophyta</taxon>
        <taxon>Embryophyta</taxon>
        <taxon>Tracheophyta</taxon>
        <taxon>Spermatophyta</taxon>
        <taxon>Magnoliopsida</taxon>
        <taxon>eudicotyledons</taxon>
        <taxon>Gunneridae</taxon>
        <taxon>Pentapetalae</taxon>
        <taxon>asterids</taxon>
        <taxon>lamiids</taxon>
        <taxon>Solanales</taxon>
        <taxon>Solanaceae</taxon>
        <taxon>Solanoideae</taxon>
        <taxon>Solaneae</taxon>
        <taxon>Solanum</taxon>
    </lineage>
</organism>
<name>A0A9J5ZCP5_SOLCO</name>
<dbReference type="OrthoDB" id="2001605at2759"/>
<dbReference type="EMBL" id="JACXVP010000004">
    <property type="protein sequence ID" value="KAG5609260.1"/>
    <property type="molecule type" value="Genomic_DNA"/>
</dbReference>
<sequence length="353" mass="40259">MAQVCGDQQEPWHALFARTSFNVKDGKRIFVVKPRLELDLQKIDARLGDGKIGQLLWHSRPVQGATGRRRHSKIEMSQKGQESDGFSDQISTLEAYLESKNFIQSSYFHLVGCERSWFNSGESTEEGQTYVFDAPDVIFVSIMQRQLTICFFIVKGIRWTTGRTGEALTSWNFVGGGSTSKNRWEIIPAEILWAIWKERNSRCFEGNNSSMQKLKMNCIISFCYWCSSKYKDDPIWKTKAPYKVVGFSCVSKSKSSCLTHETHKEGVSFYVADVNKCREDAKTISHLYIHCKQQKRNKKHSGEGLSKHAYGGQCEERSVDGLKIRQTIPNRSNLIVSRGVSRGVQKLARTPWS</sequence>
<comment type="caution">
    <text evidence="2">The sequence shown here is derived from an EMBL/GenBank/DDBJ whole genome shotgun (WGS) entry which is preliminary data.</text>
</comment>
<dbReference type="Proteomes" id="UP000824120">
    <property type="component" value="Chromosome 4"/>
</dbReference>
<proteinExistence type="predicted"/>
<gene>
    <name evidence="2" type="ORF">H5410_020541</name>
</gene>
<evidence type="ECO:0000313" key="3">
    <source>
        <dbReference type="Proteomes" id="UP000824120"/>
    </source>
</evidence>
<reference evidence="2 3" key="1">
    <citation type="submission" date="2020-09" db="EMBL/GenBank/DDBJ databases">
        <title>De no assembly of potato wild relative species, Solanum commersonii.</title>
        <authorList>
            <person name="Cho K."/>
        </authorList>
    </citation>
    <scope>NUCLEOTIDE SEQUENCE [LARGE SCALE GENOMIC DNA]</scope>
    <source>
        <strain evidence="2">LZ3.2</strain>
        <tissue evidence="2">Leaf</tissue>
    </source>
</reference>
<accession>A0A9J5ZCP5</accession>
<feature type="region of interest" description="Disordered" evidence="1">
    <location>
        <begin position="63"/>
        <end position="85"/>
    </location>
</feature>
<protein>
    <submittedName>
        <fullName evidence="2">Uncharacterized protein</fullName>
    </submittedName>
</protein>